<dbReference type="Proteomes" id="UP000645517">
    <property type="component" value="Unassembled WGS sequence"/>
</dbReference>
<feature type="compositionally biased region" description="Low complexity" evidence="4">
    <location>
        <begin position="280"/>
        <end position="289"/>
    </location>
</feature>
<dbReference type="InterPro" id="IPR002081">
    <property type="entry name" value="Cryptochrome/DNA_photolyase_1"/>
</dbReference>
<reference evidence="7" key="1">
    <citation type="journal article" date="2019" name="Int. J. Syst. Evol. Microbiol.">
        <title>The Global Catalogue of Microorganisms (GCM) 10K type strain sequencing project: providing services to taxonomists for standard genome sequencing and annotation.</title>
        <authorList>
            <consortium name="The Broad Institute Genomics Platform"/>
            <consortium name="The Broad Institute Genome Sequencing Center for Infectious Disease"/>
            <person name="Wu L."/>
            <person name="Ma J."/>
        </authorList>
    </citation>
    <scope>NUCLEOTIDE SEQUENCE [LARGE SCALE GENOMIC DNA]</scope>
    <source>
        <strain evidence="7">JCM 16918</strain>
    </source>
</reference>
<evidence type="ECO:0000259" key="5">
    <source>
        <dbReference type="Pfam" id="PF03441"/>
    </source>
</evidence>
<name>A0ABQ2J2J5_9DEIO</name>
<proteinExistence type="predicted"/>
<dbReference type="InterPro" id="IPR036134">
    <property type="entry name" value="Crypto/Photolyase_FAD-like_sf"/>
</dbReference>
<evidence type="ECO:0000313" key="6">
    <source>
        <dbReference type="EMBL" id="GGN38433.1"/>
    </source>
</evidence>
<evidence type="ECO:0000256" key="1">
    <source>
        <dbReference type="ARBA" id="ARBA00001974"/>
    </source>
</evidence>
<evidence type="ECO:0000313" key="7">
    <source>
        <dbReference type="Proteomes" id="UP000645517"/>
    </source>
</evidence>
<protein>
    <recommendedName>
        <fullName evidence="5">Cryptochrome/DNA photolyase FAD-binding domain-containing protein</fullName>
    </recommendedName>
</protein>
<dbReference type="SUPFAM" id="SSF48173">
    <property type="entry name" value="Cryptochrome/photolyase FAD-binding domain"/>
    <property type="match status" value="1"/>
</dbReference>
<keyword evidence="7" id="KW-1185">Reference proteome</keyword>
<comment type="caution">
    <text evidence="6">The sequence shown here is derived from an EMBL/GenBank/DDBJ whole genome shotgun (WGS) entry which is preliminary data.</text>
</comment>
<dbReference type="PANTHER" id="PTHR11455:SF18">
    <property type="entry name" value="SI:CH1073-390K14.1"/>
    <property type="match status" value="1"/>
</dbReference>
<evidence type="ECO:0000256" key="2">
    <source>
        <dbReference type="ARBA" id="ARBA00022630"/>
    </source>
</evidence>
<dbReference type="RefSeq" id="WP_189056665.1">
    <property type="nucleotide sequence ID" value="NZ_BMOR01000008.1"/>
</dbReference>
<feature type="region of interest" description="Disordered" evidence="4">
    <location>
        <begin position="260"/>
        <end position="296"/>
    </location>
</feature>
<dbReference type="EMBL" id="BMOR01000008">
    <property type="protein sequence ID" value="GGN38433.1"/>
    <property type="molecule type" value="Genomic_DNA"/>
</dbReference>
<dbReference type="InterPro" id="IPR014729">
    <property type="entry name" value="Rossmann-like_a/b/a_fold"/>
</dbReference>
<evidence type="ECO:0000256" key="4">
    <source>
        <dbReference type="SAM" id="MobiDB-lite"/>
    </source>
</evidence>
<evidence type="ECO:0000256" key="3">
    <source>
        <dbReference type="ARBA" id="ARBA00022827"/>
    </source>
</evidence>
<accession>A0ABQ2J2J5</accession>
<dbReference type="Gene3D" id="1.25.40.80">
    <property type="match status" value="1"/>
</dbReference>
<gene>
    <name evidence="6" type="ORF">GCM10010842_21260</name>
</gene>
<sequence>MTAPPADLPLDLPDAQLPGVLGAALAGLYTGEPRLPARPGGRAAGLAALRAWTGAGYRERNHLSGNVSRLSMYLRHGMIGIREVAAHARHVLRGRERDEFLRQLTWGEFFRLVLRQEGARVLDNLEEPKYPARWTDALPDDVRAARTQLPCVDAWVTHLIRDGWLHNHERLWFAAYLIHWRGVHWRAGYAFFREHLLDGDIASNALSWQWVASTFSGKPYFMNQENVERFSGGRWCRTCTANCPFRGSYEELEARLFSGHLPQQSPASPGGGDPRHAAPAEEPAAEVAPTPIQPTGPTAPRVVWVHGDGLSVTDAALSACPDAPALFVFDRPFLSGTPVAFPRLAFMYQGVRDIAAARRAPTHARVGAVAGELAAFARAYGAGELHVTRNFTPEFTRILAGVRAAHPDLRVVVHDPERLTSYDGPVRRFFGFWKKVEREVLQGSPSPDAPRRGHR</sequence>
<dbReference type="Pfam" id="PF03441">
    <property type="entry name" value="FAD_binding_7"/>
    <property type="match status" value="1"/>
</dbReference>
<dbReference type="InterPro" id="IPR036155">
    <property type="entry name" value="Crypto/Photolyase_N_sf"/>
</dbReference>
<keyword evidence="3" id="KW-0274">FAD</keyword>
<dbReference type="Gene3D" id="1.10.579.10">
    <property type="entry name" value="DNA Cyclobutane Dipyrimidine Photolyase, subunit A, domain 3"/>
    <property type="match status" value="1"/>
</dbReference>
<keyword evidence="2" id="KW-0285">Flavoprotein</keyword>
<dbReference type="PANTHER" id="PTHR11455">
    <property type="entry name" value="CRYPTOCHROME"/>
    <property type="match status" value="1"/>
</dbReference>
<organism evidence="6 7">
    <name type="scientific">Deinococcus daejeonensis</name>
    <dbReference type="NCBI Taxonomy" id="1007098"/>
    <lineage>
        <taxon>Bacteria</taxon>
        <taxon>Thermotogati</taxon>
        <taxon>Deinococcota</taxon>
        <taxon>Deinococci</taxon>
        <taxon>Deinococcales</taxon>
        <taxon>Deinococcaceae</taxon>
        <taxon>Deinococcus</taxon>
    </lineage>
</organism>
<dbReference type="Gene3D" id="3.40.50.620">
    <property type="entry name" value="HUPs"/>
    <property type="match status" value="1"/>
</dbReference>
<dbReference type="SUPFAM" id="SSF52425">
    <property type="entry name" value="Cryptochrome/photolyase, N-terminal domain"/>
    <property type="match status" value="1"/>
</dbReference>
<comment type="cofactor">
    <cofactor evidence="1">
        <name>FAD</name>
        <dbReference type="ChEBI" id="CHEBI:57692"/>
    </cofactor>
</comment>
<feature type="domain" description="Cryptochrome/DNA photolyase FAD-binding" evidence="5">
    <location>
        <begin position="100"/>
        <end position="221"/>
    </location>
</feature>
<dbReference type="InterPro" id="IPR005101">
    <property type="entry name" value="Cryptochr/Photolyase_FAD-bd"/>
</dbReference>